<evidence type="ECO:0000256" key="1">
    <source>
        <dbReference type="ARBA" id="ARBA00004651"/>
    </source>
</evidence>
<feature type="compositionally biased region" description="Low complexity" evidence="7">
    <location>
        <begin position="76"/>
        <end position="95"/>
    </location>
</feature>
<dbReference type="InterPro" id="IPR003838">
    <property type="entry name" value="ABC3_permease_C"/>
</dbReference>
<dbReference type="STRING" id="178339.BH719_05620"/>
<evidence type="ECO:0000256" key="4">
    <source>
        <dbReference type="ARBA" id="ARBA00022989"/>
    </source>
</evidence>
<dbReference type="AlphaFoldDB" id="A0A1D8B2Q2"/>
<dbReference type="InterPro" id="IPR050250">
    <property type="entry name" value="Macrolide_Exporter_MacB"/>
</dbReference>
<feature type="domain" description="MacB-like periplasmic core" evidence="10">
    <location>
        <begin position="26"/>
        <end position="289"/>
    </location>
</feature>
<dbReference type="OrthoDB" id="3510103at2"/>
<feature type="domain" description="ABC3 transporter permease C-terminal" evidence="9">
    <location>
        <begin position="330"/>
        <end position="446"/>
    </location>
</feature>
<evidence type="ECO:0000313" key="12">
    <source>
        <dbReference type="Proteomes" id="UP000095214"/>
    </source>
</evidence>
<dbReference type="EMBL" id="CP017298">
    <property type="protein sequence ID" value="AOS47400.1"/>
    <property type="molecule type" value="Genomic_DNA"/>
</dbReference>
<keyword evidence="12" id="KW-1185">Reference proteome</keyword>
<dbReference type="InterPro" id="IPR025857">
    <property type="entry name" value="MacB_PCD"/>
</dbReference>
<evidence type="ECO:0000256" key="7">
    <source>
        <dbReference type="SAM" id="MobiDB-lite"/>
    </source>
</evidence>
<keyword evidence="2" id="KW-1003">Cell membrane</keyword>
<evidence type="ECO:0000256" key="8">
    <source>
        <dbReference type="SAM" id="Phobius"/>
    </source>
</evidence>
<evidence type="ECO:0000256" key="3">
    <source>
        <dbReference type="ARBA" id="ARBA00022692"/>
    </source>
</evidence>
<feature type="region of interest" description="Disordered" evidence="7">
    <location>
        <begin position="72"/>
        <end position="112"/>
    </location>
</feature>
<dbReference type="GO" id="GO:0022857">
    <property type="term" value="F:transmembrane transporter activity"/>
    <property type="evidence" value="ECO:0007669"/>
    <property type="project" value="TreeGrafter"/>
</dbReference>
<comment type="subcellular location">
    <subcellularLocation>
        <location evidence="1">Cell membrane</location>
        <topology evidence="1">Multi-pass membrane protein</topology>
    </subcellularLocation>
</comment>
<keyword evidence="5 8" id="KW-0472">Membrane</keyword>
<proteinExistence type="inferred from homology"/>
<dbReference type="Pfam" id="PF12704">
    <property type="entry name" value="MacB_PCD"/>
    <property type="match status" value="1"/>
</dbReference>
<dbReference type="RefSeq" id="WP_009743836.1">
    <property type="nucleotide sequence ID" value="NZ_CP017298.1"/>
</dbReference>
<accession>A0A1D8B2Q2</accession>
<dbReference type="PANTHER" id="PTHR30572:SF4">
    <property type="entry name" value="ABC TRANSPORTER PERMEASE YTRF"/>
    <property type="match status" value="1"/>
</dbReference>
<evidence type="ECO:0000313" key="11">
    <source>
        <dbReference type="EMBL" id="AOS47400.1"/>
    </source>
</evidence>
<feature type="transmembrane region" description="Helical" evidence="8">
    <location>
        <begin position="418"/>
        <end position="444"/>
    </location>
</feature>
<keyword evidence="4 8" id="KW-1133">Transmembrane helix</keyword>
<evidence type="ECO:0000256" key="2">
    <source>
        <dbReference type="ARBA" id="ARBA00022475"/>
    </source>
</evidence>
<feature type="transmembrane region" description="Helical" evidence="8">
    <location>
        <begin position="25"/>
        <end position="46"/>
    </location>
</feature>
<dbReference type="Pfam" id="PF02687">
    <property type="entry name" value="FtsX"/>
    <property type="match status" value="1"/>
</dbReference>
<keyword evidence="11" id="KW-0132">Cell division</keyword>
<dbReference type="GO" id="GO:0005886">
    <property type="term" value="C:plasma membrane"/>
    <property type="evidence" value="ECO:0007669"/>
    <property type="project" value="UniProtKB-SubCell"/>
</dbReference>
<evidence type="ECO:0000256" key="6">
    <source>
        <dbReference type="ARBA" id="ARBA00038076"/>
    </source>
</evidence>
<keyword evidence="3 8" id="KW-0812">Transmembrane</keyword>
<dbReference type="GO" id="GO:0051301">
    <property type="term" value="P:cell division"/>
    <property type="evidence" value="ECO:0007669"/>
    <property type="project" value="UniProtKB-KW"/>
</dbReference>
<evidence type="ECO:0000256" key="5">
    <source>
        <dbReference type="ARBA" id="ARBA00023136"/>
    </source>
</evidence>
<comment type="similarity">
    <text evidence="6">Belongs to the ABC-4 integral membrane protein family.</text>
</comment>
<reference evidence="11 12" key="1">
    <citation type="submission" date="2016-09" db="EMBL/GenBank/DDBJ databases">
        <title>Complete genome sequence of Actinomyces hongkongensis HKU8.</title>
        <authorList>
            <person name="Gao Y.-X."/>
            <person name="Zhou Y.-Y."/>
            <person name="Xie Y."/>
            <person name="Wang M."/>
            <person name="Wang S.-J."/>
            <person name="Shen S.-G."/>
        </authorList>
    </citation>
    <scope>NUCLEOTIDE SEQUENCE [LARGE SCALE GENOMIC DNA]</scope>
    <source>
        <strain evidence="11 12">HKU8</strain>
    </source>
</reference>
<evidence type="ECO:0000259" key="10">
    <source>
        <dbReference type="Pfam" id="PF12704"/>
    </source>
</evidence>
<feature type="transmembrane region" description="Helical" evidence="8">
    <location>
        <begin position="327"/>
        <end position="351"/>
    </location>
</feature>
<organism evidence="11 12">
    <name type="scientific">Pauljensenia hongkongensis</name>
    <dbReference type="NCBI Taxonomy" id="178339"/>
    <lineage>
        <taxon>Bacteria</taxon>
        <taxon>Bacillati</taxon>
        <taxon>Actinomycetota</taxon>
        <taxon>Actinomycetes</taxon>
        <taxon>Actinomycetales</taxon>
        <taxon>Actinomycetaceae</taxon>
        <taxon>Pauljensenia</taxon>
    </lineage>
</organism>
<evidence type="ECO:0000259" key="9">
    <source>
        <dbReference type="Pfam" id="PF02687"/>
    </source>
</evidence>
<dbReference type="KEGG" id="phon:BH719_05620"/>
<dbReference type="PANTHER" id="PTHR30572">
    <property type="entry name" value="MEMBRANE COMPONENT OF TRANSPORTER-RELATED"/>
    <property type="match status" value="1"/>
</dbReference>
<gene>
    <name evidence="11" type="ORF">BH719_05620</name>
</gene>
<feature type="transmembrane region" description="Helical" evidence="8">
    <location>
        <begin position="371"/>
        <end position="398"/>
    </location>
</feature>
<name>A0A1D8B2Q2_9ACTO</name>
<dbReference type="Proteomes" id="UP000095214">
    <property type="component" value="Chromosome"/>
</dbReference>
<sequence length="454" mass="47953">MRALHQLFGALVEAWSEVKVQRARVVLSLVGVVAAVAAMSTVIALGDLIVQSSKEMTEAMDGRATTLHVTASKSGTDAGDSPATPAPAPSSSDTDPAAEDGQSPTAVPDPVGDAMATVADRLSIPYWARVENGGVTLDEIWQSRQTGEFRGHPVVEPELGWQDPLVRAVDPAYDIIYRIKPLRGRWVEDADADQRLTPVVINATMWDCLGRAPIDERPIVLHSSDSDAQFRVVGVVSAKTPYEPPVMYAAYSAWANVRASASSGRSDEPDRSSVEMLVWVGPDQVDEARQIVPRALASVLGPGWEGTASGGDRDGMDSGSLGQIRTVIMVIGGIVVFLGALGLLNVAIVTVRQRVREIGIRRALGASAGRVFFAVFMESVVATFLAGVLGVAVAILVVRFLPLESMGIILQDKPAFPLGAACDGLAISTGIGALCGIIPAFAAVRVKPIDAIRY</sequence>
<keyword evidence="11" id="KW-0131">Cell cycle</keyword>
<protein>
    <submittedName>
        <fullName evidence="11">Cell division protein FtsX</fullName>
    </submittedName>
</protein>